<sequence length="100" mass="10593">MVLDLLELFSDLPAFGSSPRYPGDRRNLLAKWTLGLAFGGIITLGLTSLASLVTGIIALVQIFAFRQRGVGTAITGMIIGLIVTAVWAFIIAVVSGIMRS</sequence>
<comment type="caution">
    <text evidence="2">The sequence shown here is derived from an EMBL/GenBank/DDBJ whole genome shotgun (WGS) entry which is preliminary data.</text>
</comment>
<keyword evidence="1" id="KW-1133">Transmembrane helix</keyword>
<name>A0ABV5X4B3_9MICO</name>
<dbReference type="Proteomes" id="UP001589707">
    <property type="component" value="Unassembled WGS sequence"/>
</dbReference>
<keyword evidence="1" id="KW-0472">Membrane</keyword>
<evidence type="ECO:0000313" key="3">
    <source>
        <dbReference type="Proteomes" id="UP001589707"/>
    </source>
</evidence>
<accession>A0ABV5X4B3</accession>
<organism evidence="2 3">
    <name type="scientific">Brevibacterium otitidis</name>
    <dbReference type="NCBI Taxonomy" id="53364"/>
    <lineage>
        <taxon>Bacteria</taxon>
        <taxon>Bacillati</taxon>
        <taxon>Actinomycetota</taxon>
        <taxon>Actinomycetes</taxon>
        <taxon>Micrococcales</taxon>
        <taxon>Brevibacteriaceae</taxon>
        <taxon>Brevibacterium</taxon>
    </lineage>
</organism>
<dbReference type="RefSeq" id="WP_376841197.1">
    <property type="nucleotide sequence ID" value="NZ_JBHMAU010000074.1"/>
</dbReference>
<gene>
    <name evidence="2" type="ORF">ACFFN1_12890</name>
</gene>
<dbReference type="EMBL" id="JBHMAU010000074">
    <property type="protein sequence ID" value="MFB9777284.1"/>
    <property type="molecule type" value="Genomic_DNA"/>
</dbReference>
<reference evidence="2 3" key="1">
    <citation type="submission" date="2024-09" db="EMBL/GenBank/DDBJ databases">
        <authorList>
            <person name="Sun Q."/>
            <person name="Mori K."/>
        </authorList>
    </citation>
    <scope>NUCLEOTIDE SEQUENCE [LARGE SCALE GENOMIC DNA]</scope>
    <source>
        <strain evidence="2 3">JCM 11683</strain>
    </source>
</reference>
<feature type="transmembrane region" description="Helical" evidence="1">
    <location>
        <begin position="32"/>
        <end position="65"/>
    </location>
</feature>
<keyword evidence="3" id="KW-1185">Reference proteome</keyword>
<feature type="transmembrane region" description="Helical" evidence="1">
    <location>
        <begin position="77"/>
        <end position="98"/>
    </location>
</feature>
<proteinExistence type="predicted"/>
<evidence type="ECO:0000313" key="2">
    <source>
        <dbReference type="EMBL" id="MFB9777284.1"/>
    </source>
</evidence>
<evidence type="ECO:0000256" key="1">
    <source>
        <dbReference type="SAM" id="Phobius"/>
    </source>
</evidence>
<protein>
    <submittedName>
        <fullName evidence="2">DUF4190 domain-containing protein</fullName>
    </submittedName>
</protein>
<keyword evidence="1" id="KW-0812">Transmembrane</keyword>